<dbReference type="Proteomes" id="UP000183843">
    <property type="component" value="Unassembled WGS sequence"/>
</dbReference>
<evidence type="ECO:0000313" key="1">
    <source>
        <dbReference type="EMBL" id="SFB10144.1"/>
    </source>
</evidence>
<protein>
    <submittedName>
        <fullName evidence="1">Uncharacterized protein</fullName>
    </submittedName>
</protein>
<evidence type="ECO:0000313" key="2">
    <source>
        <dbReference type="Proteomes" id="UP000183843"/>
    </source>
</evidence>
<gene>
    <name evidence="1" type="ORF">SAMN05216587_11137</name>
</gene>
<sequence>MEPKRESTRARCYNFLAMNCDGALKVKANGMFNWKSVYNDCETKIGLLCEILRIDKSSLNYHETVKKYRPDLFEQSFYDDVRKWVK</sequence>
<dbReference type="AlphaFoldDB" id="A0A1I0YA41"/>
<dbReference type="RefSeq" id="WP_074816676.1">
    <property type="nucleotide sequence ID" value="NZ_FOJX01000011.1"/>
</dbReference>
<dbReference type="EMBL" id="FOJX01000011">
    <property type="protein sequence ID" value="SFB10144.1"/>
    <property type="molecule type" value="Genomic_DNA"/>
</dbReference>
<accession>A0A1I0YA41</accession>
<proteinExistence type="predicted"/>
<name>A0A1I0YA41_SELRU</name>
<reference evidence="1 2" key="1">
    <citation type="submission" date="2016-10" db="EMBL/GenBank/DDBJ databases">
        <authorList>
            <person name="de Groot N.N."/>
        </authorList>
    </citation>
    <scope>NUCLEOTIDE SEQUENCE [LARGE SCALE GENOMIC DNA]</scope>
    <source>
        <strain evidence="1 2">L14</strain>
    </source>
</reference>
<organism evidence="1 2">
    <name type="scientific">Selenomonas ruminantium</name>
    <dbReference type="NCBI Taxonomy" id="971"/>
    <lineage>
        <taxon>Bacteria</taxon>
        <taxon>Bacillati</taxon>
        <taxon>Bacillota</taxon>
        <taxon>Negativicutes</taxon>
        <taxon>Selenomonadales</taxon>
        <taxon>Selenomonadaceae</taxon>
        <taxon>Selenomonas</taxon>
    </lineage>
</organism>